<proteinExistence type="predicted"/>
<evidence type="ECO:0000256" key="1">
    <source>
        <dbReference type="SAM" id="Phobius"/>
    </source>
</evidence>
<keyword evidence="3" id="KW-1185">Reference proteome</keyword>
<keyword evidence="1" id="KW-0812">Transmembrane</keyword>
<dbReference type="KEGG" id="saal:L336_1034"/>
<keyword evidence="1" id="KW-1133">Transmembrane helix</keyword>
<sequence>MDKTRESSVTKGVIMKSDYMLIAARPDAAPADKQFTDAVMKRIINTKTSRSVFASLRRRGPVFIVLVVLLAIGALSSTAYAITYFWTRSHTAVTSSLDSDGRKTYSIKTEGCEPGNLTYEYKLKKGATLSDTDVQRLMSTYCEQQAVIQWAVQTWPNDSSTINHSIPGYVSHVAMTLVSNPLKNISMTRQSITTSEFLLQQSDNDQQTTKVESDTKILIDGQLSTIDKLDASKAVLLVTRQDIDQKNQDDCTAVSCSSDTLRDDTKLVALVQLSYPLEYYYGFKDLVLSRPCTHNAIDFCPLSTDNIIVFWRNGAGDYINSAKWKETSGVIQSIGRDKITIQTRAGRIVTVHTDANTVNGFNARPTSNNGFQVAVGDTLNISYLSFQDQVLADDIPFVNLMQLELVIESQAQHQKY</sequence>
<dbReference type="HOGENOM" id="CLU_660025_0_0_0"/>
<dbReference type="STRING" id="1332188.L336_1034"/>
<reference evidence="2 3" key="1">
    <citation type="journal article" date="2013" name="Nat. Biotechnol.">
        <title>Genome sequences of rare, uncultured bacteria obtained by differential coverage binning of multiple metagenomes.</title>
        <authorList>
            <person name="Albertsen M."/>
            <person name="Hugenholtz P."/>
            <person name="Skarshewski A."/>
            <person name="Nielsen K.L."/>
            <person name="Tyson G.W."/>
            <person name="Nielsen P.H."/>
        </authorList>
    </citation>
    <scope>NUCLEOTIDE SEQUENCE [LARGE SCALE GENOMIC DNA]</scope>
    <source>
        <strain evidence="2">TM71</strain>
    </source>
</reference>
<dbReference type="Proteomes" id="UP000013893">
    <property type="component" value="Chromosome"/>
</dbReference>
<dbReference type="AlphaFoldDB" id="R4PM90"/>
<organism evidence="2 3">
    <name type="scientific">Candidatus Saccharimonas aalborgensis</name>
    <dbReference type="NCBI Taxonomy" id="1332188"/>
    <lineage>
        <taxon>Bacteria</taxon>
        <taxon>Candidatus Saccharimonadota</taxon>
        <taxon>Candidatus Saccharimonadia</taxon>
        <taxon>Candidatus Saccharimonadales</taxon>
        <taxon>Candidatus Saccharimonadaceae</taxon>
        <taxon>Candidatus Saccharimonas</taxon>
    </lineage>
</organism>
<evidence type="ECO:0000313" key="2">
    <source>
        <dbReference type="EMBL" id="AGL62733.1"/>
    </source>
</evidence>
<keyword evidence="1" id="KW-0472">Membrane</keyword>
<evidence type="ECO:0000313" key="3">
    <source>
        <dbReference type="Proteomes" id="UP000013893"/>
    </source>
</evidence>
<protein>
    <submittedName>
        <fullName evidence="2">Uncharacterized protein</fullName>
    </submittedName>
</protein>
<feature type="transmembrane region" description="Helical" evidence="1">
    <location>
        <begin position="62"/>
        <end position="86"/>
    </location>
</feature>
<name>R4PM90_9BACT</name>
<accession>R4PM90</accession>
<dbReference type="EMBL" id="CP005957">
    <property type="protein sequence ID" value="AGL62733.1"/>
    <property type="molecule type" value="Genomic_DNA"/>
</dbReference>
<gene>
    <name evidence="2" type="ORF">L336_1034</name>
</gene>